<comment type="caution">
    <text evidence="3">The sequence shown here is derived from an EMBL/GenBank/DDBJ whole genome shotgun (WGS) entry which is preliminary data.</text>
</comment>
<name>A0ABW5Y8W9_9SPHI</name>
<gene>
    <name evidence="3" type="ORF">ACFS5N_04660</name>
</gene>
<proteinExistence type="predicted"/>
<keyword evidence="1" id="KW-0413">Isomerase</keyword>
<dbReference type="SUPFAM" id="SSF53743">
    <property type="entry name" value="FucI/AraA N-terminal and middle domains"/>
    <property type="match status" value="1"/>
</dbReference>
<dbReference type="EMBL" id="JBHUPD010000001">
    <property type="protein sequence ID" value="MFD2871747.1"/>
    <property type="molecule type" value="Genomic_DNA"/>
</dbReference>
<evidence type="ECO:0000256" key="2">
    <source>
        <dbReference type="ARBA" id="ARBA00023277"/>
    </source>
</evidence>
<evidence type="ECO:0000313" key="3">
    <source>
        <dbReference type="EMBL" id="MFD2871747.1"/>
    </source>
</evidence>
<evidence type="ECO:0000313" key="4">
    <source>
        <dbReference type="Proteomes" id="UP001597557"/>
    </source>
</evidence>
<keyword evidence="4" id="KW-1185">Reference proteome</keyword>
<protein>
    <submittedName>
        <fullName evidence="3">Uncharacterized protein</fullName>
    </submittedName>
</protein>
<dbReference type="Proteomes" id="UP001597557">
    <property type="component" value="Unassembled WGS sequence"/>
</dbReference>
<evidence type="ECO:0000256" key="1">
    <source>
        <dbReference type="ARBA" id="ARBA00023235"/>
    </source>
</evidence>
<accession>A0ABW5Y8W9</accession>
<sequence>MISSKNKNTVRIGLFGIGLDTYWDQFKGLEQRLRGYIDVVSSKLSGYDVEIINLGLIDNPQKAFEAGRVFKREGCGADIFVYNHLCVIIYCVAGC</sequence>
<dbReference type="RefSeq" id="WP_377182729.1">
    <property type="nucleotide sequence ID" value="NZ_JBHUPD010000001.1"/>
</dbReference>
<dbReference type="InterPro" id="IPR009015">
    <property type="entry name" value="Fucose_isomerase_N/cen_sf"/>
</dbReference>
<keyword evidence="2" id="KW-0119">Carbohydrate metabolism</keyword>
<organism evidence="3 4">
    <name type="scientific">Mucilaginibacter ximonensis</name>
    <dbReference type="NCBI Taxonomy" id="538021"/>
    <lineage>
        <taxon>Bacteria</taxon>
        <taxon>Pseudomonadati</taxon>
        <taxon>Bacteroidota</taxon>
        <taxon>Sphingobacteriia</taxon>
        <taxon>Sphingobacteriales</taxon>
        <taxon>Sphingobacteriaceae</taxon>
        <taxon>Mucilaginibacter</taxon>
    </lineage>
</organism>
<reference evidence="4" key="1">
    <citation type="journal article" date="2019" name="Int. J. Syst. Evol. Microbiol.">
        <title>The Global Catalogue of Microorganisms (GCM) 10K type strain sequencing project: providing services to taxonomists for standard genome sequencing and annotation.</title>
        <authorList>
            <consortium name="The Broad Institute Genomics Platform"/>
            <consortium name="The Broad Institute Genome Sequencing Center for Infectious Disease"/>
            <person name="Wu L."/>
            <person name="Ma J."/>
        </authorList>
    </citation>
    <scope>NUCLEOTIDE SEQUENCE [LARGE SCALE GENOMIC DNA]</scope>
    <source>
        <strain evidence="4">KCTC 22437</strain>
    </source>
</reference>